<keyword evidence="3" id="KW-0614">Plasmid</keyword>
<dbReference type="EMBL" id="AP008234">
    <property type="protein sequence ID" value="BAE75772.1"/>
    <property type="molecule type" value="Genomic_DNA"/>
</dbReference>
<dbReference type="InterPro" id="IPR013656">
    <property type="entry name" value="PAS_4"/>
</dbReference>
<dbReference type="GO" id="GO:0003677">
    <property type="term" value="F:DNA binding"/>
    <property type="evidence" value="ECO:0007669"/>
    <property type="project" value="UniProtKB-KW"/>
</dbReference>
<dbReference type="SUPFAM" id="SSF46894">
    <property type="entry name" value="C-terminal effector domain of the bipartite response regulators"/>
    <property type="match status" value="1"/>
</dbReference>
<keyword evidence="1" id="KW-0238">DNA-binding</keyword>
<dbReference type="AlphaFoldDB" id="Q2NQ03"/>
<dbReference type="GO" id="GO:0006355">
    <property type="term" value="P:regulation of DNA-templated transcription"/>
    <property type="evidence" value="ECO:0007669"/>
    <property type="project" value="InterPro"/>
</dbReference>
<dbReference type="KEGG" id="sgl:SGP2_0011"/>
<protein>
    <recommendedName>
        <fullName evidence="2">HTH luxR-type domain-containing protein</fullName>
    </recommendedName>
</protein>
<evidence type="ECO:0000313" key="4">
    <source>
        <dbReference type="Proteomes" id="UP000001932"/>
    </source>
</evidence>
<dbReference type="Pfam" id="PF00196">
    <property type="entry name" value="GerE"/>
    <property type="match status" value="1"/>
</dbReference>
<evidence type="ECO:0000313" key="3">
    <source>
        <dbReference type="EMBL" id="BAE75772.1"/>
    </source>
</evidence>
<dbReference type="Pfam" id="PF08448">
    <property type="entry name" value="PAS_4"/>
    <property type="match status" value="1"/>
</dbReference>
<dbReference type="SMART" id="SM00421">
    <property type="entry name" value="HTH_LUXR"/>
    <property type="match status" value="1"/>
</dbReference>
<gene>
    <name evidence="3" type="ordered locus">SGP2_0011</name>
</gene>
<dbReference type="eggNOG" id="COG2197">
    <property type="taxonomic scope" value="Bacteria"/>
</dbReference>
<dbReference type="InterPro" id="IPR000792">
    <property type="entry name" value="Tscrpt_reg_LuxR_C"/>
</dbReference>
<dbReference type="HOGENOM" id="CLU_075576_1_0_6"/>
<organism evidence="3 4">
    <name type="scientific">Sodalis glossinidius (strain morsitans)</name>
    <dbReference type="NCBI Taxonomy" id="343509"/>
    <lineage>
        <taxon>Bacteria</taxon>
        <taxon>Pseudomonadati</taxon>
        <taxon>Pseudomonadota</taxon>
        <taxon>Gammaproteobacteria</taxon>
        <taxon>Enterobacterales</taxon>
        <taxon>Bruguierivoracaceae</taxon>
        <taxon>Sodalis</taxon>
    </lineage>
</organism>
<evidence type="ECO:0000256" key="1">
    <source>
        <dbReference type="ARBA" id="ARBA00023125"/>
    </source>
</evidence>
<dbReference type="BioCyc" id="SGLO343509:SGP1_RS22625-MONOMER"/>
<feature type="domain" description="HTH luxR-type" evidence="2">
    <location>
        <begin position="155"/>
        <end position="212"/>
    </location>
</feature>
<reference evidence="3 4" key="1">
    <citation type="journal article" date="2006" name="Genome Res.">
        <title>Massive genome erosion and functional adaptations provide insights into the symbiotic lifestyle of Sodalis glossinidius in the tsetse host.</title>
        <authorList>
            <person name="Toh H."/>
            <person name="Weiss B.L."/>
            <person name="Perkin S.A.H."/>
            <person name="Yamashita A."/>
            <person name="Oshima K."/>
            <person name="Hattori M."/>
            <person name="Aksoy S."/>
        </authorList>
    </citation>
    <scope>NUCLEOTIDE SEQUENCE [LARGE SCALE GENOMIC DNA]</scope>
    <source>
        <strain evidence="4">morsitans</strain>
    </source>
</reference>
<geneLocation type="plasmid" evidence="3 4">
    <name>pSG2</name>
</geneLocation>
<dbReference type="Gene3D" id="1.10.10.10">
    <property type="entry name" value="Winged helix-like DNA-binding domain superfamily/Winged helix DNA-binding domain"/>
    <property type="match status" value="1"/>
</dbReference>
<name>Q2NQ03_SODGM</name>
<evidence type="ECO:0000259" key="2">
    <source>
        <dbReference type="SMART" id="SM00421"/>
    </source>
</evidence>
<dbReference type="InterPro" id="IPR016032">
    <property type="entry name" value="Sig_transdc_resp-reg_C-effctor"/>
</dbReference>
<accession>Q2NQ03</accession>
<dbReference type="Proteomes" id="UP000001932">
    <property type="component" value="Plasmid pSG2"/>
</dbReference>
<dbReference type="InterPro" id="IPR036388">
    <property type="entry name" value="WH-like_DNA-bd_sf"/>
</dbReference>
<keyword evidence="4" id="KW-1185">Reference proteome</keyword>
<sequence length="233" mass="26749">MLKGIFMEGKIKKETIGPLISFMEKSKTPWGIKDRESRFIYMNSAALHFGNLPKNFNPEGLFDSDFPAEWSELSTQFIEHDRLAEKTGDHIEIIQTHYFYGSKTLEPYLCEKFPIYNEIGECIGTANFSKKLKTASRLDLINNVSPSVIFTTPPNNMFTQKELEIIFFSINRLTAKEIAKRFNISHRTIENRLQVIYNKAGVNSVNGLTEFCISCGLNQYVPPNLLHKEIKII</sequence>
<proteinExistence type="predicted"/>